<protein>
    <recommendedName>
        <fullName evidence="2">Zn(2)-C6 fungal-type domain-containing protein</fullName>
    </recommendedName>
</protein>
<accession>A0A4Y7QEB0</accession>
<evidence type="ECO:0000313" key="3">
    <source>
        <dbReference type="EMBL" id="TDL25591.1"/>
    </source>
</evidence>
<dbReference type="CDD" id="cd00067">
    <property type="entry name" value="GAL4"/>
    <property type="match status" value="1"/>
</dbReference>
<dbReference type="VEuPathDB" id="FungiDB:BD410DRAFT_837082"/>
<feature type="compositionally biased region" description="Polar residues" evidence="1">
    <location>
        <begin position="321"/>
        <end position="335"/>
    </location>
</feature>
<dbReference type="InterPro" id="IPR001138">
    <property type="entry name" value="Zn2Cys6_DnaBD"/>
</dbReference>
<keyword evidence="4" id="KW-1185">Reference proteome</keyword>
<sequence length="402" mass="44129">MHTAHNPTAGEYGQSHDSQHSGVTSPNVHNGGSFPASASPPAPSSPPPYPYSMLTTRLRPSTSPFTSTSAFPRASLTTQSSPAFFRNSFSALPENIPRQLDHHGQIYNARTAPSISTSFPPIGHFSYAIPAATQATAPLGDGQPYRRPDQLNLQPSPVRENGSTELPLNILDPSAVRQTPAFPLSKRRTKKEKNNRPCRRCKRSHIRCETRAPNNRRLCGNCRKAGLEKCPTPEPQPERRTRANRRRPQDNRMINPSPTPTAVLNHVDDPQRDVHLTSTSDSLRLPESFPPSTHSADISTTSTVTTVTTNFGYSFEDRQPSRSSTNTIQNPIIENSASTSRRWPYDYGAFTGNFAPNVSPSAWPAHSQPRSDEPQFDEGPQPTSHHSSSFQPATPSHHTSGP</sequence>
<feature type="region of interest" description="Disordered" evidence="1">
    <location>
        <begin position="354"/>
        <end position="402"/>
    </location>
</feature>
<feature type="domain" description="Zn(2)-C6 fungal-type" evidence="2">
    <location>
        <begin position="197"/>
        <end position="230"/>
    </location>
</feature>
<feature type="compositionally biased region" description="Low complexity" evidence="1">
    <location>
        <begin position="51"/>
        <end position="73"/>
    </location>
</feature>
<organism evidence="3 4">
    <name type="scientific">Rickenella mellea</name>
    <dbReference type="NCBI Taxonomy" id="50990"/>
    <lineage>
        <taxon>Eukaryota</taxon>
        <taxon>Fungi</taxon>
        <taxon>Dikarya</taxon>
        <taxon>Basidiomycota</taxon>
        <taxon>Agaricomycotina</taxon>
        <taxon>Agaricomycetes</taxon>
        <taxon>Hymenochaetales</taxon>
        <taxon>Rickenellaceae</taxon>
        <taxon>Rickenella</taxon>
    </lineage>
</organism>
<dbReference type="AlphaFoldDB" id="A0A4Y7QEB0"/>
<dbReference type="GO" id="GO:0008270">
    <property type="term" value="F:zinc ion binding"/>
    <property type="evidence" value="ECO:0007669"/>
    <property type="project" value="InterPro"/>
</dbReference>
<feature type="region of interest" description="Disordered" evidence="1">
    <location>
        <begin position="224"/>
        <end position="301"/>
    </location>
</feature>
<gene>
    <name evidence="3" type="ORF">BD410DRAFT_837082</name>
</gene>
<evidence type="ECO:0000256" key="1">
    <source>
        <dbReference type="SAM" id="MobiDB-lite"/>
    </source>
</evidence>
<evidence type="ECO:0000259" key="2">
    <source>
        <dbReference type="PROSITE" id="PS50048"/>
    </source>
</evidence>
<reference evidence="3 4" key="1">
    <citation type="submission" date="2018-06" db="EMBL/GenBank/DDBJ databases">
        <title>A transcriptomic atlas of mushroom development highlights an independent origin of complex multicellularity.</title>
        <authorList>
            <consortium name="DOE Joint Genome Institute"/>
            <person name="Krizsan K."/>
            <person name="Almasi E."/>
            <person name="Merenyi Z."/>
            <person name="Sahu N."/>
            <person name="Viragh M."/>
            <person name="Koszo T."/>
            <person name="Mondo S."/>
            <person name="Kiss B."/>
            <person name="Balint B."/>
            <person name="Kues U."/>
            <person name="Barry K."/>
            <person name="Hegedus J.C."/>
            <person name="Henrissat B."/>
            <person name="Johnson J."/>
            <person name="Lipzen A."/>
            <person name="Ohm R."/>
            <person name="Nagy I."/>
            <person name="Pangilinan J."/>
            <person name="Yan J."/>
            <person name="Xiong Y."/>
            <person name="Grigoriev I.V."/>
            <person name="Hibbett D.S."/>
            <person name="Nagy L.G."/>
        </authorList>
    </citation>
    <scope>NUCLEOTIDE SEQUENCE [LARGE SCALE GENOMIC DNA]</scope>
    <source>
        <strain evidence="3 4">SZMC22713</strain>
    </source>
</reference>
<evidence type="ECO:0000313" key="4">
    <source>
        <dbReference type="Proteomes" id="UP000294933"/>
    </source>
</evidence>
<feature type="compositionally biased region" description="Pro residues" evidence="1">
    <location>
        <begin position="38"/>
        <end position="50"/>
    </location>
</feature>
<proteinExistence type="predicted"/>
<name>A0A4Y7QEB0_9AGAM</name>
<dbReference type="EMBL" id="ML170163">
    <property type="protein sequence ID" value="TDL25591.1"/>
    <property type="molecule type" value="Genomic_DNA"/>
</dbReference>
<feature type="compositionally biased region" description="Basic and acidic residues" evidence="1">
    <location>
        <begin position="266"/>
        <end position="275"/>
    </location>
</feature>
<feature type="compositionally biased region" description="Polar residues" evidence="1">
    <location>
        <begin position="381"/>
        <end position="402"/>
    </location>
</feature>
<feature type="region of interest" description="Disordered" evidence="1">
    <location>
        <begin position="1"/>
        <end position="73"/>
    </location>
</feature>
<feature type="compositionally biased region" description="Polar residues" evidence="1">
    <location>
        <begin position="20"/>
        <end position="30"/>
    </location>
</feature>
<dbReference type="Proteomes" id="UP000294933">
    <property type="component" value="Unassembled WGS sequence"/>
</dbReference>
<feature type="region of interest" description="Disordered" evidence="1">
    <location>
        <begin position="314"/>
        <end position="335"/>
    </location>
</feature>
<dbReference type="PROSITE" id="PS50048">
    <property type="entry name" value="ZN2_CY6_FUNGAL_2"/>
    <property type="match status" value="1"/>
</dbReference>
<dbReference type="GO" id="GO:0000981">
    <property type="term" value="F:DNA-binding transcription factor activity, RNA polymerase II-specific"/>
    <property type="evidence" value="ECO:0007669"/>
    <property type="project" value="InterPro"/>
</dbReference>